<sequence>MALAPVSPPVAHAAATVPVSSTSYALTASYNPIDAWQSVFSNAGANLNGLANSLGQGPFTLGQAIAANQLDHLAMLPDVLGIASSMWTNLSAGVSAPFARDDSNLTFAQILVLNTVLNTTGVTDPPLQDWQKSLLEFTTTSTTGLLLGLAGPALGPVVSLADNLGKSVGEISSGELTKALETVIDIPANMTGAFLNGGPSLPLNPLLSLLGINLAGSLASTKTNLVLGGVLSQGTSLWQGITFSPPFVITGTPPGALASAMHLSQEISEAIRPGSTTLSAPTGSALIRSKTPSTSTSLNIGQVQQNAKALLKDPLGAVSDSSGLGALNKPLSKAERSLTKIQGNRKLVTDKLKTGDITAAVNQIGNNLQKRADRLKKDINHGLTAAGIKKTKASTTK</sequence>
<dbReference type="EMBL" id="MVHS01000032">
    <property type="protein sequence ID" value="ORA69511.1"/>
    <property type="molecule type" value="Genomic_DNA"/>
</dbReference>
<gene>
    <name evidence="1" type="ORF">BST26_13590</name>
</gene>
<reference evidence="1 2" key="1">
    <citation type="submission" date="2016-12" db="EMBL/GenBank/DDBJ databases">
        <title>The new phylogeny of genus Mycobacterium.</title>
        <authorList>
            <person name="Tortoli E."/>
            <person name="Trovato A."/>
            <person name="Cirillo D.M."/>
        </authorList>
    </citation>
    <scope>NUCLEOTIDE SEQUENCE [LARGE SCALE GENOMIC DNA]</scope>
    <source>
        <strain evidence="1 2">DSM 45130</strain>
    </source>
</reference>
<comment type="caution">
    <text evidence="1">The sequence shown here is derived from an EMBL/GenBank/DDBJ whole genome shotgun (WGS) entry which is preliminary data.</text>
</comment>
<keyword evidence="2" id="KW-1185">Reference proteome</keyword>
<evidence type="ECO:0000313" key="1">
    <source>
        <dbReference type="EMBL" id="ORA69511.1"/>
    </source>
</evidence>
<name>A0A1X0DAW6_9MYCO</name>
<proteinExistence type="predicted"/>
<dbReference type="AlphaFoldDB" id="A0A1X0DAW6"/>
<accession>A0A1X0DAW6</accession>
<protein>
    <submittedName>
        <fullName evidence="1">Uncharacterized protein</fullName>
    </submittedName>
</protein>
<evidence type="ECO:0000313" key="2">
    <source>
        <dbReference type="Proteomes" id="UP000192801"/>
    </source>
</evidence>
<dbReference type="Proteomes" id="UP000192801">
    <property type="component" value="Unassembled WGS sequence"/>
</dbReference>
<organism evidence="1 2">
    <name type="scientific">Mycolicibacterium insubricum</name>
    <dbReference type="NCBI Taxonomy" id="444597"/>
    <lineage>
        <taxon>Bacteria</taxon>
        <taxon>Bacillati</taxon>
        <taxon>Actinomycetota</taxon>
        <taxon>Actinomycetes</taxon>
        <taxon>Mycobacteriales</taxon>
        <taxon>Mycobacteriaceae</taxon>
        <taxon>Mycolicibacterium</taxon>
    </lineage>
</organism>